<evidence type="ECO:0000256" key="5">
    <source>
        <dbReference type="ARBA" id="ARBA00023136"/>
    </source>
</evidence>
<dbReference type="PANTHER" id="PTHR15905:SF1">
    <property type="entry name" value="GOLGI-ASSOCIATED KINASE 1B"/>
    <property type="match status" value="1"/>
</dbReference>
<keyword evidence="5" id="KW-0472">Membrane</keyword>
<sequence length="504" mass="57048">MERCVIPASLLCPRLCRASGRLWRWWRHARARRSALLAGLCFVYLLFAVLQVSPSPAAGKPGVGTGTFVPLRPGNAGQNTHEPPAPTRSNVVYITLRSKRHKPAVIRATLKPKQRRKRGARNLVARDTQARGDKGTHVQDAWQPKRTNYNSNSSTDTDPWTQVIQRGLALYRAGQRVQEDATDHRYANSGSSSIRIYSQKPPPWLSQEDMAHMRLLAGSRVRTLEQVQPEGSQAVLLFRGEVQGTPDPSDPSQCSRGGCGVIRSPVDMSEVFAFHLDRVLGLNRSLPTVSRRFRALDGQLCPVMLWDPTVSPVSAQLTWSSYQTFLKHRCWQRGTPKPEWGCTSIHHHEWSKVALFDFLLQIHQRLDRNCCGFRPLPEDSCVVLGYHGECGDVDVELSSIVHRRHDPHHLVFINNKGFFDRDEGNLDFRLLEGIKELPDVAVGVLRSQRLREKLLQSLFLDQLYWDSQGGRQGIEKLIDVIERRARVLLRYINAHGITVIPMNT</sequence>
<dbReference type="AlphaFoldDB" id="A0A8B9GZU6"/>
<evidence type="ECO:0000256" key="1">
    <source>
        <dbReference type="ARBA" id="ARBA00004308"/>
    </source>
</evidence>
<reference evidence="6" key="1">
    <citation type="submission" date="2025-08" db="UniProtKB">
        <authorList>
            <consortium name="Ensembl"/>
        </authorList>
    </citation>
    <scope>IDENTIFICATION</scope>
</reference>
<evidence type="ECO:0000313" key="7">
    <source>
        <dbReference type="Proteomes" id="UP000694621"/>
    </source>
</evidence>
<evidence type="ECO:0000256" key="2">
    <source>
        <dbReference type="ARBA" id="ARBA00004555"/>
    </source>
</evidence>
<name>A0A8B9GZU6_ASTMX</name>
<proteinExistence type="inferred from homology"/>
<keyword evidence="4" id="KW-0333">Golgi apparatus</keyword>
<protein>
    <submittedName>
        <fullName evidence="6">Golgi associated kinase 1B</fullName>
    </submittedName>
</protein>
<dbReference type="InterPro" id="IPR029207">
    <property type="entry name" value="FAM198"/>
</dbReference>
<accession>A0A8B9GZU6</accession>
<dbReference type="PANTHER" id="PTHR15905">
    <property type="entry name" value="GOLGI-ASSOCIATED KINASE 1B-RELATED"/>
    <property type="match status" value="1"/>
</dbReference>
<evidence type="ECO:0000256" key="4">
    <source>
        <dbReference type="ARBA" id="ARBA00023034"/>
    </source>
</evidence>
<dbReference type="Ensembl" id="ENSAMXT00005006594.1">
    <property type="protein sequence ID" value="ENSAMXP00005005790.1"/>
    <property type="gene ID" value="ENSAMXG00005003503.1"/>
</dbReference>
<dbReference type="Pfam" id="PF15051">
    <property type="entry name" value="FAM198"/>
    <property type="match status" value="1"/>
</dbReference>
<evidence type="ECO:0000313" key="6">
    <source>
        <dbReference type="Ensembl" id="ENSAMXP00005005790.1"/>
    </source>
</evidence>
<comment type="similarity">
    <text evidence="3">Belongs to the GASK family.</text>
</comment>
<dbReference type="Proteomes" id="UP000694621">
    <property type="component" value="Unplaced"/>
</dbReference>
<comment type="subcellular location">
    <subcellularLocation>
        <location evidence="1">Endomembrane system</location>
    </subcellularLocation>
    <subcellularLocation>
        <location evidence="2">Golgi apparatus</location>
    </subcellularLocation>
</comment>
<dbReference type="OMA" id="PPWFSAQ"/>
<dbReference type="GO" id="GO:0005794">
    <property type="term" value="C:Golgi apparatus"/>
    <property type="evidence" value="ECO:0007669"/>
    <property type="project" value="UniProtKB-SubCell"/>
</dbReference>
<organism evidence="6 7">
    <name type="scientific">Astyanax mexicanus</name>
    <name type="common">Blind cave fish</name>
    <name type="synonym">Astyanax fasciatus mexicanus</name>
    <dbReference type="NCBI Taxonomy" id="7994"/>
    <lineage>
        <taxon>Eukaryota</taxon>
        <taxon>Metazoa</taxon>
        <taxon>Chordata</taxon>
        <taxon>Craniata</taxon>
        <taxon>Vertebrata</taxon>
        <taxon>Euteleostomi</taxon>
        <taxon>Actinopterygii</taxon>
        <taxon>Neopterygii</taxon>
        <taxon>Teleostei</taxon>
        <taxon>Ostariophysi</taxon>
        <taxon>Characiformes</taxon>
        <taxon>Characoidei</taxon>
        <taxon>Acestrorhamphidae</taxon>
        <taxon>Acestrorhamphinae</taxon>
        <taxon>Astyanax</taxon>
    </lineage>
</organism>
<evidence type="ECO:0000256" key="3">
    <source>
        <dbReference type="ARBA" id="ARBA00007691"/>
    </source>
</evidence>